<keyword evidence="1" id="KW-1133">Transmembrane helix</keyword>
<dbReference type="Proteomes" id="UP000268535">
    <property type="component" value="Unassembled WGS sequence"/>
</dbReference>
<dbReference type="Pfam" id="PF03134">
    <property type="entry name" value="TB2_DP1_HVA22"/>
    <property type="match status" value="1"/>
</dbReference>
<keyword evidence="1" id="KW-0812">Transmembrane</keyword>
<dbReference type="EMBL" id="ML009913">
    <property type="protein sequence ID" value="RKO96474.1"/>
    <property type="molecule type" value="Genomic_DNA"/>
</dbReference>
<name>A0A4P9WTF4_9FUNG</name>
<gene>
    <name evidence="2" type="ORF">CAUPRSCDRAFT_8093</name>
    <name evidence="3" type="ORF">CXG81DRAFT_14727</name>
</gene>
<organism evidence="2 4">
    <name type="scientific">Caulochytrium protostelioides</name>
    <dbReference type="NCBI Taxonomy" id="1555241"/>
    <lineage>
        <taxon>Eukaryota</taxon>
        <taxon>Fungi</taxon>
        <taxon>Fungi incertae sedis</taxon>
        <taxon>Chytridiomycota</taxon>
        <taxon>Chytridiomycota incertae sedis</taxon>
        <taxon>Chytridiomycetes</taxon>
        <taxon>Caulochytriales</taxon>
        <taxon>Caulochytriaceae</taxon>
        <taxon>Caulochytrium</taxon>
    </lineage>
</organism>
<dbReference type="AlphaFoldDB" id="A0A4P9WTF4"/>
<evidence type="ECO:0000256" key="1">
    <source>
        <dbReference type="SAM" id="Phobius"/>
    </source>
</evidence>
<evidence type="ECO:0000313" key="3">
    <source>
        <dbReference type="EMBL" id="RKO99281.1"/>
    </source>
</evidence>
<feature type="transmembrane region" description="Helical" evidence="1">
    <location>
        <begin position="117"/>
        <end position="133"/>
    </location>
</feature>
<proteinExistence type="predicted"/>
<evidence type="ECO:0000313" key="2">
    <source>
        <dbReference type="EMBL" id="RKO96474.1"/>
    </source>
</evidence>
<evidence type="ECO:0008006" key="6">
    <source>
        <dbReference type="Google" id="ProtNLM"/>
    </source>
</evidence>
<dbReference type="STRING" id="1555241.A0A4P9WTF4"/>
<reference evidence="2" key="3">
    <citation type="submission" date="2018-08" db="EMBL/GenBank/DDBJ databases">
        <title>Leveraging single-cell genomics to expand the Fungal Tree of Life.</title>
        <authorList>
            <consortium name="DOE Joint Genome Institute"/>
            <person name="Ahrendt S.R."/>
            <person name="Quandt C.A."/>
            <person name="Ciobanu D."/>
            <person name="Clum A."/>
            <person name="Salamov A."/>
            <person name="Andreopoulos B."/>
            <person name="Cheng J.-F."/>
            <person name="Woyke T."/>
            <person name="Pelin A."/>
            <person name="Henrissat B."/>
            <person name="Reynolds N."/>
            <person name="Benny G.L."/>
            <person name="Smith M.E."/>
            <person name="James T.Y."/>
            <person name="Grigoriev I.V."/>
        </authorList>
    </citation>
    <scope>NUCLEOTIDE SEQUENCE</scope>
    <source>
        <strain evidence="2">ATCC 52028</strain>
    </source>
</reference>
<keyword evidence="5" id="KW-1185">Reference proteome</keyword>
<reference evidence="3" key="2">
    <citation type="submission" date="2018-04" db="EMBL/GenBank/DDBJ databases">
        <title>Leveraging single-cell genomics to expand the Fungal Tree of Life.</title>
        <authorList>
            <consortium name="DOE Joint Genome Institute"/>
            <person name="Ahrendt S.R."/>
            <person name="Quandt C.A."/>
            <person name="Ciobanu D."/>
            <person name="Clum A."/>
            <person name="Salamov A."/>
            <person name="Andreopoulos B."/>
            <person name="Cheng J.-F."/>
            <person name="Woyke T."/>
            <person name="Pelin A."/>
            <person name="Henrissat B."/>
            <person name="Benny G.L."/>
            <person name="Smith M.E."/>
            <person name="James T.Y."/>
            <person name="Grigoriev I.V."/>
        </authorList>
    </citation>
    <scope>NUCLEOTIDE SEQUENCE</scope>
    <source>
        <strain evidence="3">ATCC 52028</strain>
    </source>
</reference>
<dbReference type="OrthoDB" id="10009287at2759"/>
<protein>
    <recommendedName>
        <fullName evidence="6">Protein YOP1</fullName>
    </recommendedName>
</protein>
<dbReference type="InterPro" id="IPR004345">
    <property type="entry name" value="TB2_DP1_HVA22"/>
</dbReference>
<keyword evidence="1" id="KW-0472">Membrane</keyword>
<accession>A0A4P9WTF4</accession>
<feature type="transmembrane region" description="Helical" evidence="1">
    <location>
        <begin position="44"/>
        <end position="71"/>
    </location>
</feature>
<evidence type="ECO:0000313" key="5">
    <source>
        <dbReference type="Proteomes" id="UP000274922"/>
    </source>
</evidence>
<evidence type="ECO:0000313" key="4">
    <source>
        <dbReference type="Proteomes" id="UP000268535"/>
    </source>
</evidence>
<dbReference type="Proteomes" id="UP000274922">
    <property type="component" value="Unassembled WGS sequence"/>
</dbReference>
<sequence>MASASTMRDHVDAYLSGFDHYLRRYRTLCAVERRTGVPKVYFTLAAYVLVTISLFFDLGAAFTVSLLGWGYPTFRALAAAQRSDTASLGAWVTYFSAWALWNTLEAALTPARLTERIPFYYVIKTLFLFWMLLPKYAGAQRMHYALCPAIARVRYLVTGVRAPLPPHFATQPPPS</sequence>
<dbReference type="EMBL" id="ML014301">
    <property type="protein sequence ID" value="RKO99281.1"/>
    <property type="molecule type" value="Genomic_DNA"/>
</dbReference>
<reference evidence="4 5" key="1">
    <citation type="journal article" date="2018" name="Nat. Microbiol.">
        <title>Leveraging single-cell genomics to expand the fungal tree of life.</title>
        <authorList>
            <person name="Ahrendt S.R."/>
            <person name="Quandt C.A."/>
            <person name="Ciobanu D."/>
            <person name="Clum A."/>
            <person name="Salamov A."/>
            <person name="Andreopoulos B."/>
            <person name="Cheng J.F."/>
            <person name="Woyke T."/>
            <person name="Pelin A."/>
            <person name="Henrissat B."/>
            <person name="Reynolds N.K."/>
            <person name="Benny G.L."/>
            <person name="Smith M.E."/>
            <person name="James T.Y."/>
            <person name="Grigoriev I.V."/>
        </authorList>
    </citation>
    <scope>NUCLEOTIDE SEQUENCE [LARGE SCALE GENOMIC DNA]</scope>
    <source>
        <strain evidence="4 5">ATCC 52028</strain>
    </source>
</reference>